<dbReference type="CTD" id="9800358"/>
<dbReference type="Proteomes" id="UP000483820">
    <property type="component" value="Chromosome II"/>
</dbReference>
<dbReference type="RefSeq" id="XP_053589683.1">
    <property type="nucleotide sequence ID" value="XM_053725489.1"/>
</dbReference>
<protein>
    <submittedName>
        <fullName evidence="1">Uncharacterized protein</fullName>
    </submittedName>
</protein>
<name>A0A6A5HIG8_CAERE</name>
<evidence type="ECO:0000313" key="1">
    <source>
        <dbReference type="EMBL" id="KAF1766173.1"/>
    </source>
</evidence>
<dbReference type="EMBL" id="WUAV01000002">
    <property type="protein sequence ID" value="KAF1766173.1"/>
    <property type="molecule type" value="Genomic_DNA"/>
</dbReference>
<accession>A0A6A5HIG8</accession>
<organism evidence="1 2">
    <name type="scientific">Caenorhabditis remanei</name>
    <name type="common">Caenorhabditis vulgaris</name>
    <dbReference type="NCBI Taxonomy" id="31234"/>
    <lineage>
        <taxon>Eukaryota</taxon>
        <taxon>Metazoa</taxon>
        <taxon>Ecdysozoa</taxon>
        <taxon>Nematoda</taxon>
        <taxon>Chromadorea</taxon>
        <taxon>Rhabditida</taxon>
        <taxon>Rhabditina</taxon>
        <taxon>Rhabditomorpha</taxon>
        <taxon>Rhabditoidea</taxon>
        <taxon>Rhabditidae</taxon>
        <taxon>Peloderinae</taxon>
        <taxon>Caenorhabditis</taxon>
    </lineage>
</organism>
<dbReference type="GeneID" id="9800358"/>
<dbReference type="AlphaFoldDB" id="A0A6A5HIG8"/>
<gene>
    <name evidence="1" type="ORF">GCK72_006129</name>
</gene>
<evidence type="ECO:0000313" key="2">
    <source>
        <dbReference type="Proteomes" id="UP000483820"/>
    </source>
</evidence>
<comment type="caution">
    <text evidence="1">The sequence shown here is derived from an EMBL/GenBank/DDBJ whole genome shotgun (WGS) entry which is preliminary data.</text>
</comment>
<sequence>MILEAVKCRIRIGIIEFPCRTFTEAFHSILSATKFKKDLLPFDEFRSLFYDTCLNLKNRFADELLEELHKNNRFVNLWVDLENIVIGSISQQYATTVFRSDSNVTNFSDAFWLASRGRMSKENIMLFSWIATKSEFTCKLGHLLASFIRPEFIEVMNQCMKFAHSAYRTRELLVTMANDKNLMCRMKCPQSTLDISKAHQKINGVDNMNRALRTRLRFFVFTLEQIVSHFRELFSDKVVYVFKTKREEILNATSLKEVENAISDGHKKLSDLVIRVGVRRFVHETMDMFMNMTDEIRLRSVSNTLDLDYLTRCEESVRKNLQTLLSLHEQWGNDKDSIFFHLSVRLGKLKMGS</sequence>
<dbReference type="KEGG" id="crq:GCK72_006129"/>
<proteinExistence type="predicted"/>
<reference evidence="1 2" key="1">
    <citation type="submission" date="2019-12" db="EMBL/GenBank/DDBJ databases">
        <title>Chromosome-level assembly of the Caenorhabditis remanei genome.</title>
        <authorList>
            <person name="Teterina A.A."/>
            <person name="Willis J.H."/>
            <person name="Phillips P.C."/>
        </authorList>
    </citation>
    <scope>NUCLEOTIDE SEQUENCE [LARGE SCALE GENOMIC DNA]</scope>
    <source>
        <strain evidence="1 2">PX506</strain>
        <tissue evidence="1">Whole organism</tissue>
    </source>
</reference>